<gene>
    <name evidence="1" type="ORF">HJG63_003812</name>
</gene>
<evidence type="ECO:0000313" key="2">
    <source>
        <dbReference type="Proteomes" id="UP000593571"/>
    </source>
</evidence>
<proteinExistence type="predicted"/>
<dbReference type="EMBL" id="JACASE010000002">
    <property type="protein sequence ID" value="KAF6494518.1"/>
    <property type="molecule type" value="Genomic_DNA"/>
</dbReference>
<dbReference type="Proteomes" id="UP000593571">
    <property type="component" value="Unassembled WGS sequence"/>
</dbReference>
<sequence>MDALSRAGPRRARDHLGAQCTGARAPAVPWARFSAWLECVCVVTFDLELGQALELWHLLPSIAPARILGVTLDSSPSTLHPILGRG</sequence>
<name>A0A7J8JCW5_ROUAE</name>
<organism evidence="1 2">
    <name type="scientific">Rousettus aegyptiacus</name>
    <name type="common">Egyptian fruit bat</name>
    <name type="synonym">Pteropus aegyptiacus</name>
    <dbReference type="NCBI Taxonomy" id="9407"/>
    <lineage>
        <taxon>Eukaryota</taxon>
        <taxon>Metazoa</taxon>
        <taxon>Chordata</taxon>
        <taxon>Craniata</taxon>
        <taxon>Vertebrata</taxon>
        <taxon>Euteleostomi</taxon>
        <taxon>Mammalia</taxon>
        <taxon>Eutheria</taxon>
        <taxon>Laurasiatheria</taxon>
        <taxon>Chiroptera</taxon>
        <taxon>Yinpterochiroptera</taxon>
        <taxon>Pteropodoidea</taxon>
        <taxon>Pteropodidae</taxon>
        <taxon>Rousettinae</taxon>
        <taxon>Rousettus</taxon>
    </lineage>
</organism>
<keyword evidence="2" id="KW-1185">Reference proteome</keyword>
<protein>
    <submittedName>
        <fullName evidence="1">DENN domain containing 6B</fullName>
    </submittedName>
</protein>
<dbReference type="AlphaFoldDB" id="A0A7J8JCW5"/>
<evidence type="ECO:0000313" key="1">
    <source>
        <dbReference type="EMBL" id="KAF6494518.1"/>
    </source>
</evidence>
<accession>A0A7J8JCW5</accession>
<comment type="caution">
    <text evidence="1">The sequence shown here is derived from an EMBL/GenBank/DDBJ whole genome shotgun (WGS) entry which is preliminary data.</text>
</comment>
<reference evidence="1 2" key="1">
    <citation type="journal article" date="2020" name="Nature">
        <title>Six reference-quality genomes reveal evolution of bat adaptations.</title>
        <authorList>
            <person name="Jebb D."/>
            <person name="Huang Z."/>
            <person name="Pippel M."/>
            <person name="Hughes G.M."/>
            <person name="Lavrichenko K."/>
            <person name="Devanna P."/>
            <person name="Winkler S."/>
            <person name="Jermiin L.S."/>
            <person name="Skirmuntt E.C."/>
            <person name="Katzourakis A."/>
            <person name="Burkitt-Gray L."/>
            <person name="Ray D.A."/>
            <person name="Sullivan K.A.M."/>
            <person name="Roscito J.G."/>
            <person name="Kirilenko B.M."/>
            <person name="Davalos L.M."/>
            <person name="Corthals A.P."/>
            <person name="Power M.L."/>
            <person name="Jones G."/>
            <person name="Ransome R.D."/>
            <person name="Dechmann D.K.N."/>
            <person name="Locatelli A.G."/>
            <person name="Puechmaille S.J."/>
            <person name="Fedrigo O."/>
            <person name="Jarvis E.D."/>
            <person name="Hiller M."/>
            <person name="Vernes S.C."/>
            <person name="Myers E.W."/>
            <person name="Teeling E.C."/>
        </authorList>
    </citation>
    <scope>NUCLEOTIDE SEQUENCE [LARGE SCALE GENOMIC DNA]</scope>
    <source>
        <strain evidence="1">MRouAeg1</strain>
        <tissue evidence="1">Muscle</tissue>
    </source>
</reference>